<dbReference type="InterPro" id="IPR001128">
    <property type="entry name" value="Cyt_P450"/>
</dbReference>
<evidence type="ECO:0000256" key="9">
    <source>
        <dbReference type="ARBA" id="ARBA00022723"/>
    </source>
</evidence>
<keyword evidence="10" id="KW-0256">Endoplasmic reticulum</keyword>
<feature type="domain" description="AMP-dependent synthetase/ligase" evidence="18">
    <location>
        <begin position="509"/>
        <end position="868"/>
    </location>
</feature>
<dbReference type="GO" id="GO:0005777">
    <property type="term" value="C:peroxisome"/>
    <property type="evidence" value="ECO:0007669"/>
    <property type="project" value="UniProtKB-SubCell"/>
</dbReference>
<evidence type="ECO:0000259" key="18">
    <source>
        <dbReference type="Pfam" id="PF00501"/>
    </source>
</evidence>
<dbReference type="PANTHER" id="PTHR24292">
    <property type="entry name" value="CYTOCHROME P450"/>
    <property type="match status" value="1"/>
</dbReference>
<dbReference type="AlphaFoldDB" id="A0A8J6HEQ1"/>
<keyword evidence="11" id="KW-0492">Microsome</keyword>
<organism evidence="20 21">
    <name type="scientific">Tenebrio molitor</name>
    <name type="common">Yellow mealworm beetle</name>
    <dbReference type="NCBI Taxonomy" id="7067"/>
    <lineage>
        <taxon>Eukaryota</taxon>
        <taxon>Metazoa</taxon>
        <taxon>Ecdysozoa</taxon>
        <taxon>Arthropoda</taxon>
        <taxon>Hexapoda</taxon>
        <taxon>Insecta</taxon>
        <taxon>Pterygota</taxon>
        <taxon>Neoptera</taxon>
        <taxon>Endopterygota</taxon>
        <taxon>Coleoptera</taxon>
        <taxon>Polyphaga</taxon>
        <taxon>Cucujiformia</taxon>
        <taxon>Tenebrionidae</taxon>
        <taxon>Tenebrio</taxon>
    </lineage>
</organism>
<comment type="similarity">
    <text evidence="7">Belongs to the cytochrome P450 family.</text>
</comment>
<dbReference type="PROSITE" id="PS00086">
    <property type="entry name" value="CYTOCHROME_P450"/>
    <property type="match status" value="1"/>
</dbReference>
<dbReference type="GO" id="GO:0016705">
    <property type="term" value="F:oxidoreductase activity, acting on paired donors, with incorporation or reduction of molecular oxygen"/>
    <property type="evidence" value="ECO:0007669"/>
    <property type="project" value="InterPro"/>
</dbReference>
<evidence type="ECO:0000256" key="14">
    <source>
        <dbReference type="ARBA" id="ARBA00023033"/>
    </source>
</evidence>
<dbReference type="GO" id="GO:0004497">
    <property type="term" value="F:monooxygenase activity"/>
    <property type="evidence" value="ECO:0007669"/>
    <property type="project" value="UniProtKB-KW"/>
</dbReference>
<dbReference type="Gene3D" id="2.30.38.10">
    <property type="entry name" value="Luciferase, Domain 3"/>
    <property type="match status" value="1"/>
</dbReference>
<gene>
    <name evidence="20" type="ORF">GEV33_009475</name>
</gene>
<evidence type="ECO:0000256" key="6">
    <source>
        <dbReference type="ARBA" id="ARBA00006432"/>
    </source>
</evidence>
<evidence type="ECO:0000256" key="1">
    <source>
        <dbReference type="ARBA" id="ARBA00001971"/>
    </source>
</evidence>
<keyword evidence="9 17" id="KW-0479">Metal-binding</keyword>
<reference evidence="20" key="2">
    <citation type="submission" date="2021-08" db="EMBL/GenBank/DDBJ databases">
        <authorList>
            <person name="Eriksson T."/>
        </authorList>
    </citation>
    <scope>NUCLEOTIDE SEQUENCE</scope>
    <source>
        <strain evidence="20">Stoneville</strain>
        <tissue evidence="20">Whole head</tissue>
    </source>
</reference>
<evidence type="ECO:0000256" key="3">
    <source>
        <dbReference type="ARBA" id="ARBA00004174"/>
    </source>
</evidence>
<reference evidence="20" key="1">
    <citation type="journal article" date="2020" name="J Insects Food Feed">
        <title>The yellow mealworm (Tenebrio molitor) genome: a resource for the emerging insects as food and feed industry.</title>
        <authorList>
            <person name="Eriksson T."/>
            <person name="Andere A."/>
            <person name="Kelstrup H."/>
            <person name="Emery V."/>
            <person name="Picard C."/>
        </authorList>
    </citation>
    <scope>NUCLEOTIDE SEQUENCE</scope>
    <source>
        <strain evidence="20">Stoneville</strain>
        <tissue evidence="20">Whole head</tissue>
    </source>
</reference>
<dbReference type="GO" id="GO:0020037">
    <property type="term" value="F:heme binding"/>
    <property type="evidence" value="ECO:0007669"/>
    <property type="project" value="InterPro"/>
</dbReference>
<dbReference type="InterPro" id="IPR020845">
    <property type="entry name" value="AMP-binding_CS"/>
</dbReference>
<dbReference type="Gene3D" id="3.40.50.980">
    <property type="match status" value="2"/>
</dbReference>
<name>A0A8J6HEQ1_TENMO</name>
<dbReference type="InterPro" id="IPR000873">
    <property type="entry name" value="AMP-dep_synth/lig_dom"/>
</dbReference>
<dbReference type="InterPro" id="IPR025110">
    <property type="entry name" value="AMP-bd_C"/>
</dbReference>
<keyword evidence="21" id="KW-1185">Reference proteome</keyword>
<dbReference type="InterPro" id="IPR036396">
    <property type="entry name" value="Cyt_P450_sf"/>
</dbReference>
<evidence type="ECO:0000256" key="12">
    <source>
        <dbReference type="ARBA" id="ARBA00023002"/>
    </source>
</evidence>
<keyword evidence="16" id="KW-0576">Peroxisome</keyword>
<comment type="cofactor">
    <cofactor evidence="1 17">
        <name>heme</name>
        <dbReference type="ChEBI" id="CHEBI:30413"/>
    </cofactor>
</comment>
<evidence type="ECO:0000256" key="2">
    <source>
        <dbReference type="ARBA" id="ARBA00003690"/>
    </source>
</evidence>
<keyword evidence="13 17" id="KW-0408">Iron</keyword>
<dbReference type="Pfam" id="PF13193">
    <property type="entry name" value="AMP-binding_C"/>
    <property type="match status" value="1"/>
</dbReference>
<evidence type="ECO:0000256" key="13">
    <source>
        <dbReference type="ARBA" id="ARBA00023004"/>
    </source>
</evidence>
<dbReference type="Proteomes" id="UP000719412">
    <property type="component" value="Unassembled WGS sequence"/>
</dbReference>
<keyword evidence="14" id="KW-0503">Monooxygenase</keyword>
<evidence type="ECO:0000256" key="5">
    <source>
        <dbReference type="ARBA" id="ARBA00004406"/>
    </source>
</evidence>
<dbReference type="FunFam" id="3.30.300.30:FF:000007">
    <property type="entry name" value="4-coumarate--CoA ligase 2"/>
    <property type="match status" value="1"/>
</dbReference>
<evidence type="ECO:0008006" key="22">
    <source>
        <dbReference type="Google" id="ProtNLM"/>
    </source>
</evidence>
<comment type="function">
    <text evidence="2">May be involved in the metabolism of insect hormones and in the breakdown of synthetic insecticides.</text>
</comment>
<dbReference type="PANTHER" id="PTHR24292:SF100">
    <property type="entry name" value="CYTOCHROME P450 6A16, ISOFORM B-RELATED"/>
    <property type="match status" value="1"/>
</dbReference>
<feature type="binding site" description="axial binding residue" evidence="17">
    <location>
        <position position="442"/>
    </location>
    <ligand>
        <name>heme</name>
        <dbReference type="ChEBI" id="CHEBI:30413"/>
    </ligand>
    <ligandPart>
        <name>Fe</name>
        <dbReference type="ChEBI" id="CHEBI:18248"/>
    </ligandPart>
</feature>
<dbReference type="Pfam" id="PF00501">
    <property type="entry name" value="AMP-binding"/>
    <property type="match status" value="1"/>
</dbReference>
<feature type="domain" description="AMP-binding enzyme C-terminal" evidence="19">
    <location>
        <begin position="919"/>
        <end position="995"/>
    </location>
</feature>
<keyword evidence="12" id="KW-0560">Oxidoreductase</keyword>
<sequence length="1009" mass="114288">MSEENSTEKGLLVTILLVVAYYKYSFRYWKRRNVPYVTPTIPWGNYPNAIKRKIHYGQQIVNIYHQMKKQGHRYFGIYQFFQPCFVPIDPKYLRLIMSKDFHCFYKRNFYYNAKDDPISAHLVSLNGDKWKKLRSKMTPTFTTGKIKMLFKIYLECGKILGNILEEHCQKGTPVNIKEMFSSFSTDVIVNCAFGLEVDFFKKAEFSKHSRKALDFDMVRSFVMYLGAVFPDLCRKLGFRQVAKSSADFFLDIVRNTVNYREKTNTTRNDFLQLLINLKNEKVDGEEFTIEEIAAQCFIFFLAGFETSATTMAFALFEIALNPTIYQKLMEEITVVMKKSRGEITYDAIKEMIYLHQIVEETLRKHSPVYFVTRLCTKDYHFPDSDVVLKEGSQVLIPIRGLHSDPEFFPDPEKFDPDRFHPDRRHEIDPYSYIPFGEGPRNCIGLRFGMMEIKTALVTVLRDYKFTVNPRTHVPVQPSPISLMYDAIGGSGVNLGVPLESLGKLFLQMCNTRHNTTAVIDIKSGESLTYGQLCQLATNLAASLRLLGVKKDTILGVVAENSHKFVVTYLAGFFLAAPLHLINPTFTEYELHELLSLSKPTIVLCSKSSLGNVVKVKDELGFIKTVISFDGVVESKQKILAYADLIKESEGFQIEEDVDLENQVGLILNSSGTSGLPKGVMVTQKMLWLNFVQSRDPNRFQMKPEEVVPLVVPLFHVYGVIVVNVTLYSGATVAVFDRFKPEALLKTIEEYKVEQLFLVPYLINFLGKTHLVERFDLSSVAQVWSGGSPLFDEDAKMVQTRLHLDKLHVMYGLTESGIVTHTSHSKNGSSGTVMCGHRVKVVDPQTGVALPPLDHGEICVGDNVMKGYLANPEKTREAFDAEGFFRTGDIGYYDDAGALYVVGRSKDIIKYKSFQVSPAELENILVKHPQVRDAAVVGKADHKFGEVPVAFVVRDEGATVTGEEICDFVAGFVSVGKRLHGGVRFVEAIPKNTTGKISRKELTRRFEKEE</sequence>
<comment type="similarity">
    <text evidence="6">Belongs to the ATP-dependent AMP-binding enzyme family.</text>
</comment>
<dbReference type="GO" id="GO:0005506">
    <property type="term" value="F:iron ion binding"/>
    <property type="evidence" value="ECO:0007669"/>
    <property type="project" value="InterPro"/>
</dbReference>
<evidence type="ECO:0000256" key="7">
    <source>
        <dbReference type="ARBA" id="ARBA00010617"/>
    </source>
</evidence>
<dbReference type="FunFam" id="1.10.630.10:FF:000042">
    <property type="entry name" value="Cytochrome P450"/>
    <property type="match status" value="1"/>
</dbReference>
<dbReference type="GO" id="GO:0005789">
    <property type="term" value="C:endoplasmic reticulum membrane"/>
    <property type="evidence" value="ECO:0007669"/>
    <property type="project" value="UniProtKB-SubCell"/>
</dbReference>
<evidence type="ECO:0000256" key="11">
    <source>
        <dbReference type="ARBA" id="ARBA00022848"/>
    </source>
</evidence>
<evidence type="ECO:0000259" key="19">
    <source>
        <dbReference type="Pfam" id="PF13193"/>
    </source>
</evidence>
<accession>A0A8J6HEQ1</accession>
<evidence type="ECO:0000256" key="17">
    <source>
        <dbReference type="PIRSR" id="PIRSR602403-1"/>
    </source>
</evidence>
<dbReference type="InterPro" id="IPR017972">
    <property type="entry name" value="Cyt_P450_CS"/>
</dbReference>
<evidence type="ECO:0000313" key="21">
    <source>
        <dbReference type="Proteomes" id="UP000719412"/>
    </source>
</evidence>
<proteinExistence type="inferred from homology"/>
<dbReference type="SUPFAM" id="SSF48264">
    <property type="entry name" value="Cytochrome P450"/>
    <property type="match status" value="1"/>
</dbReference>
<dbReference type="PRINTS" id="PR00385">
    <property type="entry name" value="P450"/>
</dbReference>
<comment type="caution">
    <text evidence="20">The sequence shown here is derived from an EMBL/GenBank/DDBJ whole genome shotgun (WGS) entry which is preliminary data.</text>
</comment>
<dbReference type="Gene3D" id="1.10.630.10">
    <property type="entry name" value="Cytochrome P450"/>
    <property type="match status" value="1"/>
</dbReference>
<keyword evidence="8 17" id="KW-0349">Heme</keyword>
<dbReference type="PROSITE" id="PS00455">
    <property type="entry name" value="AMP_BINDING"/>
    <property type="match status" value="1"/>
</dbReference>
<evidence type="ECO:0000256" key="4">
    <source>
        <dbReference type="ARBA" id="ARBA00004275"/>
    </source>
</evidence>
<evidence type="ECO:0000256" key="10">
    <source>
        <dbReference type="ARBA" id="ARBA00022824"/>
    </source>
</evidence>
<comment type="subcellular location">
    <subcellularLocation>
        <location evidence="5">Endoplasmic reticulum membrane</location>
        <topology evidence="5">Peripheral membrane protein</topology>
    </subcellularLocation>
    <subcellularLocation>
        <location evidence="3">Microsome membrane</location>
        <topology evidence="3">Peripheral membrane protein</topology>
    </subcellularLocation>
    <subcellularLocation>
        <location evidence="4">Peroxisome</location>
    </subcellularLocation>
</comment>
<evidence type="ECO:0000313" key="20">
    <source>
        <dbReference type="EMBL" id="KAH0813315.1"/>
    </source>
</evidence>
<protein>
    <recommendedName>
        <fullName evidence="22">Cytochrome P450 monooxygenase</fullName>
    </recommendedName>
</protein>
<dbReference type="InterPro" id="IPR002403">
    <property type="entry name" value="Cyt_P450_E_grp-IV"/>
</dbReference>
<evidence type="ECO:0000256" key="15">
    <source>
        <dbReference type="ARBA" id="ARBA00023136"/>
    </source>
</evidence>
<dbReference type="Gene3D" id="3.30.300.30">
    <property type="match status" value="1"/>
</dbReference>
<dbReference type="Pfam" id="PF00067">
    <property type="entry name" value="p450"/>
    <property type="match status" value="1"/>
</dbReference>
<dbReference type="InterPro" id="IPR045851">
    <property type="entry name" value="AMP-bd_C_sf"/>
</dbReference>
<evidence type="ECO:0000256" key="8">
    <source>
        <dbReference type="ARBA" id="ARBA00022617"/>
    </source>
</evidence>
<keyword evidence="15" id="KW-0472">Membrane</keyword>
<dbReference type="PRINTS" id="PR00465">
    <property type="entry name" value="EP450IV"/>
</dbReference>
<dbReference type="CDD" id="cd11056">
    <property type="entry name" value="CYP6-like"/>
    <property type="match status" value="1"/>
</dbReference>
<dbReference type="InterPro" id="IPR050476">
    <property type="entry name" value="Insect_CytP450_Detox"/>
</dbReference>
<evidence type="ECO:0000256" key="16">
    <source>
        <dbReference type="ARBA" id="ARBA00023140"/>
    </source>
</evidence>
<dbReference type="EMBL" id="JABDTM020025403">
    <property type="protein sequence ID" value="KAH0813315.1"/>
    <property type="molecule type" value="Genomic_DNA"/>
</dbReference>
<dbReference type="SUPFAM" id="SSF56801">
    <property type="entry name" value="Acetyl-CoA synthetase-like"/>
    <property type="match status" value="1"/>
</dbReference>